<comment type="caution">
    <text evidence="2">The sequence shown here is derived from an EMBL/GenBank/DDBJ whole genome shotgun (WGS) entry which is preliminary data.</text>
</comment>
<feature type="non-terminal residue" evidence="2">
    <location>
        <position position="151"/>
    </location>
</feature>
<dbReference type="EMBL" id="CAJVQB010085164">
    <property type="protein sequence ID" value="CAG8846848.1"/>
    <property type="molecule type" value="Genomic_DNA"/>
</dbReference>
<accession>A0ABN7X4U5</accession>
<feature type="compositionally biased region" description="Basic and acidic residues" evidence="1">
    <location>
        <begin position="94"/>
        <end position="107"/>
    </location>
</feature>
<sequence>IDYQLDKIRLDVEIKKLFQKKEQEIVEIWKNSRTKSLKRTKQSANINRGDGITKNKQKHKPAKQTTINRNKSAHCQCKHKLEARELQEEILEKESPTDIKMSEKEEVSPGIADATNEVEVLQDRLQSMPIQEESKKNYPIEVDCSIYDKVR</sequence>
<feature type="non-terminal residue" evidence="2">
    <location>
        <position position="1"/>
    </location>
</feature>
<proteinExistence type="predicted"/>
<feature type="region of interest" description="Disordered" evidence="1">
    <location>
        <begin position="34"/>
        <end position="73"/>
    </location>
</feature>
<reference evidence="2 3" key="1">
    <citation type="submission" date="2021-06" db="EMBL/GenBank/DDBJ databases">
        <authorList>
            <person name="Kallberg Y."/>
            <person name="Tangrot J."/>
            <person name="Rosling A."/>
        </authorList>
    </citation>
    <scope>NUCLEOTIDE SEQUENCE [LARGE SCALE GENOMIC DNA]</scope>
    <source>
        <strain evidence="2 3">120-4 pot B 10/14</strain>
    </source>
</reference>
<feature type="region of interest" description="Disordered" evidence="1">
    <location>
        <begin position="94"/>
        <end position="114"/>
    </location>
</feature>
<evidence type="ECO:0000256" key="1">
    <source>
        <dbReference type="SAM" id="MobiDB-lite"/>
    </source>
</evidence>
<dbReference type="Proteomes" id="UP000789901">
    <property type="component" value="Unassembled WGS sequence"/>
</dbReference>
<keyword evidence="3" id="KW-1185">Reference proteome</keyword>
<evidence type="ECO:0000313" key="2">
    <source>
        <dbReference type="EMBL" id="CAG8846848.1"/>
    </source>
</evidence>
<evidence type="ECO:0000313" key="3">
    <source>
        <dbReference type="Proteomes" id="UP000789901"/>
    </source>
</evidence>
<protein>
    <submittedName>
        <fullName evidence="2">8641_t:CDS:1</fullName>
    </submittedName>
</protein>
<gene>
    <name evidence="2" type="ORF">GMARGA_LOCUS38372</name>
</gene>
<name>A0ABN7X4U5_GIGMA</name>
<organism evidence="2 3">
    <name type="scientific">Gigaspora margarita</name>
    <dbReference type="NCBI Taxonomy" id="4874"/>
    <lineage>
        <taxon>Eukaryota</taxon>
        <taxon>Fungi</taxon>
        <taxon>Fungi incertae sedis</taxon>
        <taxon>Mucoromycota</taxon>
        <taxon>Glomeromycotina</taxon>
        <taxon>Glomeromycetes</taxon>
        <taxon>Diversisporales</taxon>
        <taxon>Gigasporaceae</taxon>
        <taxon>Gigaspora</taxon>
    </lineage>
</organism>